<reference evidence="1" key="1">
    <citation type="journal article" date="2020" name="Nature">
        <title>Giant virus diversity and host interactions through global metagenomics.</title>
        <authorList>
            <person name="Schulz F."/>
            <person name="Roux S."/>
            <person name="Paez-Espino D."/>
            <person name="Jungbluth S."/>
            <person name="Walsh D.A."/>
            <person name="Denef V.J."/>
            <person name="McMahon K.D."/>
            <person name="Konstantinidis K.T."/>
            <person name="Eloe-Fadrosh E.A."/>
            <person name="Kyrpides N.C."/>
            <person name="Woyke T."/>
        </authorList>
    </citation>
    <scope>NUCLEOTIDE SEQUENCE</scope>
    <source>
        <strain evidence="1">GVMAG-M-3300009182-67</strain>
    </source>
</reference>
<protein>
    <submittedName>
        <fullName evidence="1">Uncharacterized protein</fullName>
    </submittedName>
</protein>
<name>A0A6C0AZ92_9ZZZZ</name>
<accession>A0A6C0AZ92</accession>
<sequence length="232" mass="27560">MKGIICGFLSGILLKEHVLGFLKGGFVNALNLYHEIHKKPQPILKNKSLISKIYIICKITNESEFNEWFPELNTKHRTQPMWEYFEHKKIIKIEVEPFLKEELINYGEFLNTTGLDIELFRSFSEMFIYIHYNINETEYINVYNKDSFIDTFDLKIQQTELMNKYSSIICATFNYNNKTEYITKYLKKYLNNRQPLTTEMLLLNYDKIDNVNVNLQIVNSKIINTYSLSETI</sequence>
<proteinExistence type="predicted"/>
<dbReference type="AlphaFoldDB" id="A0A6C0AZ92"/>
<evidence type="ECO:0000313" key="1">
    <source>
        <dbReference type="EMBL" id="QHS85126.1"/>
    </source>
</evidence>
<organism evidence="1">
    <name type="scientific">viral metagenome</name>
    <dbReference type="NCBI Taxonomy" id="1070528"/>
    <lineage>
        <taxon>unclassified sequences</taxon>
        <taxon>metagenomes</taxon>
        <taxon>organismal metagenomes</taxon>
    </lineage>
</organism>
<dbReference type="EMBL" id="MN739040">
    <property type="protein sequence ID" value="QHS85126.1"/>
    <property type="molecule type" value="Genomic_DNA"/>
</dbReference>